<organism evidence="2 3">
    <name type="scientific">Lophiotrema nucula</name>
    <dbReference type="NCBI Taxonomy" id="690887"/>
    <lineage>
        <taxon>Eukaryota</taxon>
        <taxon>Fungi</taxon>
        <taxon>Dikarya</taxon>
        <taxon>Ascomycota</taxon>
        <taxon>Pezizomycotina</taxon>
        <taxon>Dothideomycetes</taxon>
        <taxon>Pleosporomycetidae</taxon>
        <taxon>Pleosporales</taxon>
        <taxon>Lophiotremataceae</taxon>
        <taxon>Lophiotrema</taxon>
    </lineage>
</organism>
<dbReference type="AlphaFoldDB" id="A0A6A5Z2M5"/>
<evidence type="ECO:0000313" key="2">
    <source>
        <dbReference type="EMBL" id="KAF2112581.1"/>
    </source>
</evidence>
<reference evidence="2" key="1">
    <citation type="journal article" date="2020" name="Stud. Mycol.">
        <title>101 Dothideomycetes genomes: a test case for predicting lifestyles and emergence of pathogens.</title>
        <authorList>
            <person name="Haridas S."/>
            <person name="Albert R."/>
            <person name="Binder M."/>
            <person name="Bloem J."/>
            <person name="Labutti K."/>
            <person name="Salamov A."/>
            <person name="Andreopoulos B."/>
            <person name="Baker S."/>
            <person name="Barry K."/>
            <person name="Bills G."/>
            <person name="Bluhm B."/>
            <person name="Cannon C."/>
            <person name="Castanera R."/>
            <person name="Culley D."/>
            <person name="Daum C."/>
            <person name="Ezra D."/>
            <person name="Gonzalez J."/>
            <person name="Henrissat B."/>
            <person name="Kuo A."/>
            <person name="Liang C."/>
            <person name="Lipzen A."/>
            <person name="Lutzoni F."/>
            <person name="Magnuson J."/>
            <person name="Mondo S."/>
            <person name="Nolan M."/>
            <person name="Ohm R."/>
            <person name="Pangilinan J."/>
            <person name="Park H.-J."/>
            <person name="Ramirez L."/>
            <person name="Alfaro M."/>
            <person name="Sun H."/>
            <person name="Tritt A."/>
            <person name="Yoshinaga Y."/>
            <person name="Zwiers L.-H."/>
            <person name="Turgeon B."/>
            <person name="Goodwin S."/>
            <person name="Spatafora J."/>
            <person name="Crous P."/>
            <person name="Grigoriev I."/>
        </authorList>
    </citation>
    <scope>NUCLEOTIDE SEQUENCE</scope>
    <source>
        <strain evidence="2">CBS 627.86</strain>
    </source>
</reference>
<feature type="signal peptide" evidence="1">
    <location>
        <begin position="1"/>
        <end position="23"/>
    </location>
</feature>
<keyword evidence="3" id="KW-1185">Reference proteome</keyword>
<proteinExistence type="predicted"/>
<keyword evidence="1" id="KW-0732">Signal</keyword>
<accession>A0A6A5Z2M5</accession>
<dbReference type="Proteomes" id="UP000799770">
    <property type="component" value="Unassembled WGS sequence"/>
</dbReference>
<feature type="chain" id="PRO_5025400798" description="Secreted protein" evidence="1">
    <location>
        <begin position="24"/>
        <end position="99"/>
    </location>
</feature>
<sequence>MGVGRLALAFRWMAALITHLWDTDTPSLGYRHTIFGYGYHQHRHQHRVWVRVRWQFLLPSTHQRGPTGTIMRFLFERGYLMFRAMSNRRYARENVPFSI</sequence>
<protein>
    <recommendedName>
        <fullName evidence="4">Secreted protein</fullName>
    </recommendedName>
</protein>
<evidence type="ECO:0000256" key="1">
    <source>
        <dbReference type="SAM" id="SignalP"/>
    </source>
</evidence>
<gene>
    <name evidence="2" type="ORF">BDV96DRAFT_152913</name>
</gene>
<evidence type="ECO:0008006" key="4">
    <source>
        <dbReference type="Google" id="ProtNLM"/>
    </source>
</evidence>
<name>A0A6A5Z2M5_9PLEO</name>
<dbReference type="EMBL" id="ML977330">
    <property type="protein sequence ID" value="KAF2112581.1"/>
    <property type="molecule type" value="Genomic_DNA"/>
</dbReference>
<evidence type="ECO:0000313" key="3">
    <source>
        <dbReference type="Proteomes" id="UP000799770"/>
    </source>
</evidence>